<feature type="compositionally biased region" description="Basic and acidic residues" evidence="3">
    <location>
        <begin position="748"/>
        <end position="757"/>
    </location>
</feature>
<evidence type="ECO:0000256" key="3">
    <source>
        <dbReference type="SAM" id="MobiDB-lite"/>
    </source>
</evidence>
<feature type="compositionally biased region" description="Polar residues" evidence="3">
    <location>
        <begin position="871"/>
        <end position="884"/>
    </location>
</feature>
<protein>
    <submittedName>
        <fullName evidence="6">Uncharacterized protein</fullName>
    </submittedName>
</protein>
<organism evidence="6 7">
    <name type="scientific">Nyssa sinensis</name>
    <dbReference type="NCBI Taxonomy" id="561372"/>
    <lineage>
        <taxon>Eukaryota</taxon>
        <taxon>Viridiplantae</taxon>
        <taxon>Streptophyta</taxon>
        <taxon>Embryophyta</taxon>
        <taxon>Tracheophyta</taxon>
        <taxon>Spermatophyta</taxon>
        <taxon>Magnoliopsida</taxon>
        <taxon>eudicotyledons</taxon>
        <taxon>Gunneridae</taxon>
        <taxon>Pentapetalae</taxon>
        <taxon>asterids</taxon>
        <taxon>Cornales</taxon>
        <taxon>Nyssaceae</taxon>
        <taxon>Nyssa</taxon>
    </lineage>
</organism>
<dbReference type="Gene3D" id="2.30.29.30">
    <property type="entry name" value="Pleckstrin-homology domain (PH domain)/Phosphotyrosine-binding domain (PTB)"/>
    <property type="match status" value="1"/>
</dbReference>
<dbReference type="SUPFAM" id="SSF48371">
    <property type="entry name" value="ARM repeat"/>
    <property type="match status" value="1"/>
</dbReference>
<dbReference type="AlphaFoldDB" id="A0A5J5AKU1"/>
<evidence type="ECO:0000313" key="7">
    <source>
        <dbReference type="Proteomes" id="UP000325577"/>
    </source>
</evidence>
<dbReference type="Pfam" id="PF04802">
    <property type="entry name" value="PP4R3"/>
    <property type="match status" value="1"/>
</dbReference>
<evidence type="ECO:0000259" key="5">
    <source>
        <dbReference type="Pfam" id="PF22972"/>
    </source>
</evidence>
<feature type="domain" description="PP4R3 EVH1-like" evidence="5">
    <location>
        <begin position="15"/>
        <end position="113"/>
    </location>
</feature>
<dbReference type="SUPFAM" id="SSF50729">
    <property type="entry name" value="PH domain-like"/>
    <property type="match status" value="1"/>
</dbReference>
<dbReference type="InterPro" id="IPR011993">
    <property type="entry name" value="PH-like_dom_sf"/>
</dbReference>
<evidence type="ECO:0000256" key="2">
    <source>
        <dbReference type="ARBA" id="ARBA00023242"/>
    </source>
</evidence>
<dbReference type="Pfam" id="PF22972">
    <property type="entry name" value="EVH1_PP4R3"/>
    <property type="match status" value="1"/>
</dbReference>
<dbReference type="PANTHER" id="PTHR23318">
    <property type="entry name" value="ATP SYNTHASE GAMMA-RELATED"/>
    <property type="match status" value="1"/>
</dbReference>
<proteinExistence type="predicted"/>
<dbReference type="InterPro" id="IPR016024">
    <property type="entry name" value="ARM-type_fold"/>
</dbReference>
<gene>
    <name evidence="6" type="ORF">F0562_005999</name>
</gene>
<feature type="region of interest" description="Disordered" evidence="3">
    <location>
        <begin position="816"/>
        <end position="907"/>
    </location>
</feature>
<name>A0A5J5AKU1_9ASTE</name>
<evidence type="ECO:0000259" key="4">
    <source>
        <dbReference type="Pfam" id="PF04802"/>
    </source>
</evidence>
<dbReference type="GO" id="GO:0005654">
    <property type="term" value="C:nucleoplasm"/>
    <property type="evidence" value="ECO:0007669"/>
    <property type="project" value="TreeGrafter"/>
</dbReference>
<accession>A0A5J5AKU1</accession>
<dbReference type="InterPro" id="IPR051137">
    <property type="entry name" value="PP4R3-like"/>
</dbReference>
<feature type="compositionally biased region" description="Acidic residues" evidence="3">
    <location>
        <begin position="661"/>
        <end position="676"/>
    </location>
</feature>
<dbReference type="Gene3D" id="1.25.10.10">
    <property type="entry name" value="Leucine-rich Repeat Variant"/>
    <property type="match status" value="1"/>
</dbReference>
<dbReference type="PANTHER" id="PTHR23318:SF0">
    <property type="entry name" value="SERINE_THREONINE-PROTEIN PHOSPHATASE 4 REGULATORY SUBUNIT 3"/>
    <property type="match status" value="1"/>
</dbReference>
<feature type="compositionally biased region" description="Basic and acidic residues" evidence="3">
    <location>
        <begin position="832"/>
        <end position="842"/>
    </location>
</feature>
<feature type="domain" description="Serine/threonine-protein phosphatase 4 regulatory subunit 3-like central" evidence="4">
    <location>
        <begin position="152"/>
        <end position="634"/>
    </location>
</feature>
<keyword evidence="2" id="KW-0539">Nucleus</keyword>
<comment type="subcellular location">
    <subcellularLocation>
        <location evidence="1">Nucleus</location>
    </subcellularLocation>
</comment>
<evidence type="ECO:0000256" key="1">
    <source>
        <dbReference type="ARBA" id="ARBA00004123"/>
    </source>
</evidence>
<dbReference type="GO" id="GO:0072542">
    <property type="term" value="F:protein phosphatase activator activity"/>
    <property type="evidence" value="ECO:0007669"/>
    <property type="project" value="TreeGrafter"/>
</dbReference>
<keyword evidence="7" id="KW-1185">Reference proteome</keyword>
<feature type="region of interest" description="Disordered" evidence="3">
    <location>
        <begin position="659"/>
        <end position="694"/>
    </location>
</feature>
<evidence type="ECO:0000313" key="6">
    <source>
        <dbReference type="EMBL" id="KAA8531290.1"/>
    </source>
</evidence>
<feature type="compositionally biased region" description="Low complexity" evidence="3">
    <location>
        <begin position="847"/>
        <end position="856"/>
    </location>
</feature>
<dbReference type="EMBL" id="CM018043">
    <property type="protein sequence ID" value="KAA8531290.1"/>
    <property type="molecule type" value="Genomic_DNA"/>
</dbReference>
<dbReference type="InterPro" id="IPR055236">
    <property type="entry name" value="EVH1_PP4R3"/>
</dbReference>
<dbReference type="Proteomes" id="UP000325577">
    <property type="component" value="Linkage Group LG2"/>
</dbReference>
<dbReference type="InterPro" id="IPR006887">
    <property type="entry name" value="P4R3-like_central_dom"/>
</dbReference>
<sequence>MGAQEKSSTANNSMQRVKVYRLNDDGKWDDQGTGHVTVDYLERSEELGLFVIDEEDNETLLLHRISSDDIYRKQEDTIISWRDPEYSTELALSFQETAGCSYIWDHICSVQRSLHFNTLNNEAYHSVNSELRDLPAVELSTLPLILKTLVESGIADQMRVTELILRDQVFFQKLMGLFRICEDLENIDGLHLIFKIVKGIILLNSPQIFDKLFGDELIVDIIGSLEYDPEVSHMQHHRKFLKEHVIFKEAIPIKDPVVLSKIHQTYRVGYLKDVVLPRALDEATIANLNSIIHSNNAIVVSLLKDDSTFIQDLFARLKSSSTSAESKKNLVFFLHEFCSLSKSLQMVQQLRLFRDLMNEGIFDIIADILQSQDKKLVLTGTDILIFFLNQDPNLLRSYVTRKEGIPLLGLLVKGMLTDFGDDMHCQFLEILRNLLDSYASGSQRDTITEIFYEKHLGQLIDVITSSCPPDSVAQSIRKFVGSGGSMEIQSSAKPEILLNICELLCFCVLHHPFRIKCNFLLNNVIDKVLFLTRRREKYLVVAAVRFVRTLVSRNDEHLMNHIVKNNLLKPIVDAFVDNGNRYNLLNSAVLELFEYIRKENLKILLKYLVDSFWNQLVKFENLSTIHSLKVKYDQSLENSGTKNTFTVLDPRKRIDERALEKEEEDYFNEDSDEEDSASASMSHTQRVQGQPVLPNGSATSYQSLRYNNCLLREYLHSEYICCRFFLHFCSSRSGGLVDYDDDEDDEDYKPPPRKQSEISDGDGGTVESSLKRKFASKEEPELIKKQRLGKNSKSKGSSVLATLCSTLSHAVLPSKKTGNTVNAVPDSPDSNKSSDEENHQDKGCGASISCSGNSSSSDEENQTGKAPAATLSCSDNLHNTSDSRQMGGEDSPLIPQKSSPEMAVNGS</sequence>
<dbReference type="InterPro" id="IPR011989">
    <property type="entry name" value="ARM-like"/>
</dbReference>
<feature type="region of interest" description="Disordered" evidence="3">
    <location>
        <begin position="740"/>
        <end position="793"/>
    </location>
</feature>
<feature type="compositionally biased region" description="Basic and acidic residues" evidence="3">
    <location>
        <begin position="775"/>
        <end position="784"/>
    </location>
</feature>
<dbReference type="OrthoDB" id="27483at2759"/>
<dbReference type="GO" id="GO:0030289">
    <property type="term" value="C:protein phosphatase 4 complex"/>
    <property type="evidence" value="ECO:0007669"/>
    <property type="project" value="TreeGrafter"/>
</dbReference>
<reference evidence="6 7" key="1">
    <citation type="submission" date="2019-09" db="EMBL/GenBank/DDBJ databases">
        <title>A chromosome-level genome assembly of the Chinese tupelo Nyssa sinensis.</title>
        <authorList>
            <person name="Yang X."/>
            <person name="Kang M."/>
            <person name="Yang Y."/>
            <person name="Xiong H."/>
            <person name="Wang M."/>
            <person name="Zhang Z."/>
            <person name="Wang Z."/>
            <person name="Wu H."/>
            <person name="Ma T."/>
            <person name="Liu J."/>
            <person name="Xi Z."/>
        </authorList>
    </citation>
    <scope>NUCLEOTIDE SEQUENCE [LARGE SCALE GENOMIC DNA]</scope>
    <source>
        <strain evidence="6">J267</strain>
        <tissue evidence="6">Leaf</tissue>
    </source>
</reference>